<organism evidence="1 2">
    <name type="scientific">Cardiobacterium valvarum F0432</name>
    <dbReference type="NCBI Taxonomy" id="797473"/>
    <lineage>
        <taxon>Bacteria</taxon>
        <taxon>Pseudomonadati</taxon>
        <taxon>Pseudomonadota</taxon>
        <taxon>Gammaproteobacteria</taxon>
        <taxon>Cardiobacteriales</taxon>
        <taxon>Cardiobacteriaceae</taxon>
        <taxon>Cardiobacterium</taxon>
    </lineage>
</organism>
<gene>
    <name evidence="1" type="ORF">HMPREF9080_02656</name>
</gene>
<dbReference type="RefSeq" id="WP_006986648.1">
    <property type="nucleotide sequence ID" value="NZ_JH417959.1"/>
</dbReference>
<dbReference type="HOGENOM" id="CLU_2615515_0_0_6"/>
<proteinExistence type="predicted"/>
<protein>
    <submittedName>
        <fullName evidence="1">Uncharacterized protein</fullName>
    </submittedName>
</protein>
<comment type="caution">
    <text evidence="1">The sequence shown here is derived from an EMBL/GenBank/DDBJ whole genome shotgun (WGS) entry which is preliminary data.</text>
</comment>
<dbReference type="Proteomes" id="UP000004750">
    <property type="component" value="Unassembled WGS sequence"/>
</dbReference>
<dbReference type="AlphaFoldDB" id="G9ZIP5"/>
<accession>G9ZIP5</accession>
<evidence type="ECO:0000313" key="1">
    <source>
        <dbReference type="EMBL" id="EHM51447.1"/>
    </source>
</evidence>
<name>G9ZIP5_9GAMM</name>
<sequence>MTPTLDDLEILAWRVIGFDQASAVNMWEERNDRNAEMGWDLDGALEKRFGCDFSGFCNLVEKLLPILSEQGIEAYTGD</sequence>
<dbReference type="STRING" id="797473.HMPREF9080_02656"/>
<reference evidence="1 2" key="1">
    <citation type="submission" date="2011-08" db="EMBL/GenBank/DDBJ databases">
        <authorList>
            <person name="Weinstock G."/>
            <person name="Sodergren E."/>
            <person name="Clifton S."/>
            <person name="Fulton L."/>
            <person name="Fulton B."/>
            <person name="Courtney L."/>
            <person name="Fronick C."/>
            <person name="Harrison M."/>
            <person name="Strong C."/>
            <person name="Farmer C."/>
            <person name="Delahaunty K."/>
            <person name="Markovic C."/>
            <person name="Hall O."/>
            <person name="Minx P."/>
            <person name="Tomlinson C."/>
            <person name="Mitreva M."/>
            <person name="Hou S."/>
            <person name="Chen J."/>
            <person name="Wollam A."/>
            <person name="Pepin K.H."/>
            <person name="Johnson M."/>
            <person name="Bhonagiri V."/>
            <person name="Zhang X."/>
            <person name="Suruliraj S."/>
            <person name="Warren W."/>
            <person name="Chinwalla A."/>
            <person name="Mardis E.R."/>
            <person name="Wilson R.K."/>
        </authorList>
    </citation>
    <scope>NUCLEOTIDE SEQUENCE [LARGE SCALE GENOMIC DNA]</scope>
    <source>
        <strain evidence="1 2">F0432</strain>
    </source>
</reference>
<evidence type="ECO:0000313" key="2">
    <source>
        <dbReference type="Proteomes" id="UP000004750"/>
    </source>
</evidence>
<dbReference type="EMBL" id="AGCM01000157">
    <property type="protein sequence ID" value="EHM51447.1"/>
    <property type="molecule type" value="Genomic_DNA"/>
</dbReference>